<dbReference type="AlphaFoldDB" id="A0A7W8M9Q1"/>
<keyword evidence="2" id="KW-1185">Reference proteome</keyword>
<name>A0A7W8M9Q1_9BURK</name>
<gene>
    <name evidence="1" type="ORF">HNQ70_002885</name>
</gene>
<dbReference type="Proteomes" id="UP000532440">
    <property type="component" value="Unassembled WGS sequence"/>
</dbReference>
<evidence type="ECO:0000313" key="2">
    <source>
        <dbReference type="Proteomes" id="UP000532440"/>
    </source>
</evidence>
<sequence>MRFLLAALAALLVTACSPDYNWREVRSPEQGYLVMLPGKPATMTRTIRLDALEVPMTMQGARVGEASFTVAVAVLPGDDPATRAAAVAAMRAGMLQNIGGTEREAVAVRVPVVDGAGAPLGDEHGVRVDAEGRVREQKMSMRAGFASRGDRAYQWVAIGASLDEEQARTFLDSFRLTPAVP</sequence>
<dbReference type="EMBL" id="JACHGB010000005">
    <property type="protein sequence ID" value="MBB5272862.1"/>
    <property type="molecule type" value="Genomic_DNA"/>
</dbReference>
<reference evidence="1 2" key="1">
    <citation type="submission" date="2020-08" db="EMBL/GenBank/DDBJ databases">
        <title>Genomic Encyclopedia of Type Strains, Phase IV (KMG-IV): sequencing the most valuable type-strain genomes for metagenomic binning, comparative biology and taxonomic classification.</title>
        <authorList>
            <person name="Goeker M."/>
        </authorList>
    </citation>
    <scope>NUCLEOTIDE SEQUENCE [LARGE SCALE GENOMIC DNA]</scope>
    <source>
        <strain evidence="1 2">DSM 29781</strain>
    </source>
</reference>
<dbReference type="RefSeq" id="WP_183968811.1">
    <property type="nucleotide sequence ID" value="NZ_BAABEW010000012.1"/>
</dbReference>
<dbReference type="PROSITE" id="PS51257">
    <property type="entry name" value="PROKAR_LIPOPROTEIN"/>
    <property type="match status" value="1"/>
</dbReference>
<proteinExistence type="predicted"/>
<organism evidence="1 2">
    <name type="scientific">Quisquiliibacterium transsilvanicum</name>
    <dbReference type="NCBI Taxonomy" id="1549638"/>
    <lineage>
        <taxon>Bacteria</taxon>
        <taxon>Pseudomonadati</taxon>
        <taxon>Pseudomonadota</taxon>
        <taxon>Betaproteobacteria</taxon>
        <taxon>Burkholderiales</taxon>
        <taxon>Burkholderiaceae</taxon>
        <taxon>Quisquiliibacterium</taxon>
    </lineage>
</organism>
<evidence type="ECO:0000313" key="1">
    <source>
        <dbReference type="EMBL" id="MBB5272862.1"/>
    </source>
</evidence>
<comment type="caution">
    <text evidence="1">The sequence shown here is derived from an EMBL/GenBank/DDBJ whole genome shotgun (WGS) entry which is preliminary data.</text>
</comment>
<accession>A0A7W8M9Q1</accession>
<protein>
    <submittedName>
        <fullName evidence="1">Uncharacterized protein</fullName>
    </submittedName>
</protein>